<reference evidence="3" key="1">
    <citation type="submission" date="2024-06" db="EMBL/GenBank/DDBJ databases">
        <title>Multi-omics analyses provide insights into the biosynthesis of the anticancer antibiotic pleurotin in Hohenbuehelia grisea.</title>
        <authorList>
            <person name="Weaver J.A."/>
            <person name="Alberti F."/>
        </authorList>
    </citation>
    <scope>NUCLEOTIDE SEQUENCE [LARGE SCALE GENOMIC DNA]</scope>
    <source>
        <strain evidence="3">T-177</strain>
    </source>
</reference>
<protein>
    <recommendedName>
        <fullName evidence="4">Serpentine receptor class gamma</fullName>
    </recommendedName>
</protein>
<evidence type="ECO:0000256" key="1">
    <source>
        <dbReference type="SAM" id="Phobius"/>
    </source>
</evidence>
<name>A0ABR3IR64_9AGAR</name>
<dbReference type="Proteomes" id="UP001556367">
    <property type="component" value="Unassembled WGS sequence"/>
</dbReference>
<evidence type="ECO:0000313" key="2">
    <source>
        <dbReference type="EMBL" id="KAL0945761.1"/>
    </source>
</evidence>
<evidence type="ECO:0000313" key="3">
    <source>
        <dbReference type="Proteomes" id="UP001556367"/>
    </source>
</evidence>
<gene>
    <name evidence="2" type="ORF">HGRIS_012050</name>
</gene>
<evidence type="ECO:0008006" key="4">
    <source>
        <dbReference type="Google" id="ProtNLM"/>
    </source>
</evidence>
<organism evidence="2 3">
    <name type="scientific">Hohenbuehelia grisea</name>
    <dbReference type="NCBI Taxonomy" id="104357"/>
    <lineage>
        <taxon>Eukaryota</taxon>
        <taxon>Fungi</taxon>
        <taxon>Dikarya</taxon>
        <taxon>Basidiomycota</taxon>
        <taxon>Agaricomycotina</taxon>
        <taxon>Agaricomycetes</taxon>
        <taxon>Agaricomycetidae</taxon>
        <taxon>Agaricales</taxon>
        <taxon>Pleurotineae</taxon>
        <taxon>Pleurotaceae</taxon>
        <taxon>Hohenbuehelia</taxon>
    </lineage>
</organism>
<feature type="transmembrane region" description="Helical" evidence="1">
    <location>
        <begin position="199"/>
        <end position="226"/>
    </location>
</feature>
<feature type="transmembrane region" description="Helical" evidence="1">
    <location>
        <begin position="96"/>
        <end position="115"/>
    </location>
</feature>
<dbReference type="EMBL" id="JASNQZ010000015">
    <property type="protein sequence ID" value="KAL0945761.1"/>
    <property type="molecule type" value="Genomic_DNA"/>
</dbReference>
<feature type="transmembrane region" description="Helical" evidence="1">
    <location>
        <begin position="47"/>
        <end position="65"/>
    </location>
</feature>
<sequence>MGISIAKAQLLSIFTETLLYGVYFSLYWVTIIILLQRRRSGHTQYRRLIPVATILLLSATAHLVLDFVRIIQGFIESDDANAYYNNIPHPLHVAKTALYITHVTTGDCVLIWRCYIVYNKSLFVLIPPLIMSMADAVSGYYGTYILTKAGSAATIFNTGRVLILSFCSLTMSTNIFCTGAIVWRIYWTRRATVSTQHSLFYVVMAVVESGAIYTLGVLSSLIAYVAGSNGQYVALDIVTPLSGITFSLIIIQIHFHLYSKSQSTTAGPMTGIIFKQKSKCITSEEQNSSRTYPYSLKPSAFSSPSS</sequence>
<feature type="transmembrane region" description="Helical" evidence="1">
    <location>
        <begin position="122"/>
        <end position="141"/>
    </location>
</feature>
<keyword evidence="1" id="KW-1133">Transmembrane helix</keyword>
<comment type="caution">
    <text evidence="2">The sequence shown here is derived from an EMBL/GenBank/DDBJ whole genome shotgun (WGS) entry which is preliminary data.</text>
</comment>
<keyword evidence="1" id="KW-0472">Membrane</keyword>
<keyword evidence="1" id="KW-0812">Transmembrane</keyword>
<accession>A0ABR3IR64</accession>
<feature type="transmembrane region" description="Helical" evidence="1">
    <location>
        <begin position="161"/>
        <end position="187"/>
    </location>
</feature>
<proteinExistence type="predicted"/>
<feature type="transmembrane region" description="Helical" evidence="1">
    <location>
        <begin position="17"/>
        <end position="35"/>
    </location>
</feature>
<keyword evidence="3" id="KW-1185">Reference proteome</keyword>
<feature type="transmembrane region" description="Helical" evidence="1">
    <location>
        <begin position="232"/>
        <end position="251"/>
    </location>
</feature>